<dbReference type="Gene3D" id="3.30.2090.10">
    <property type="entry name" value="Multidrug efflux transporter AcrB TolC docking domain, DN and DC subdomains"/>
    <property type="match status" value="1"/>
</dbReference>
<dbReference type="Pfam" id="PF00873">
    <property type="entry name" value="ACR_tran"/>
    <property type="match status" value="1"/>
</dbReference>
<dbReference type="Gene3D" id="3.30.70.1430">
    <property type="entry name" value="Multidrug efflux transporter AcrB pore domain"/>
    <property type="match status" value="1"/>
</dbReference>
<gene>
    <name evidence="1" type="ORF">DDZ44_08980</name>
</gene>
<dbReference type="SUPFAM" id="SSF82714">
    <property type="entry name" value="Multidrug efflux transporter AcrB TolC docking domain, DN and DC subdomains"/>
    <property type="match status" value="1"/>
</dbReference>
<dbReference type="Gene3D" id="3.30.70.1320">
    <property type="entry name" value="Multidrug efflux transporter AcrB pore domain like"/>
    <property type="match status" value="1"/>
</dbReference>
<dbReference type="PANTHER" id="PTHR32063">
    <property type="match status" value="1"/>
</dbReference>
<evidence type="ECO:0000313" key="2">
    <source>
        <dbReference type="Proteomes" id="UP000263273"/>
    </source>
</evidence>
<feature type="non-terminal residue" evidence="1">
    <location>
        <position position="1"/>
    </location>
</feature>
<name>A0A354YXH2_9FIRM</name>
<dbReference type="SUPFAM" id="SSF82693">
    <property type="entry name" value="Multidrug efflux transporter AcrB pore domain, PN1, PN2, PC1 and PC2 subdomains"/>
    <property type="match status" value="1"/>
</dbReference>
<reference evidence="1 2" key="1">
    <citation type="journal article" date="2018" name="Nat. Biotechnol.">
        <title>A standardized bacterial taxonomy based on genome phylogeny substantially revises the tree of life.</title>
        <authorList>
            <person name="Parks D.H."/>
            <person name="Chuvochina M."/>
            <person name="Waite D.W."/>
            <person name="Rinke C."/>
            <person name="Skarshewski A."/>
            <person name="Chaumeil P.A."/>
            <person name="Hugenholtz P."/>
        </authorList>
    </citation>
    <scope>NUCLEOTIDE SEQUENCE [LARGE SCALE GENOMIC DNA]</scope>
    <source>
        <strain evidence="1">UBA10948</strain>
    </source>
</reference>
<comment type="caution">
    <text evidence="1">The sequence shown here is derived from an EMBL/GenBank/DDBJ whole genome shotgun (WGS) entry which is preliminary data.</text>
</comment>
<dbReference type="PANTHER" id="PTHR32063:SF0">
    <property type="entry name" value="SWARMING MOTILITY PROTEIN SWRC"/>
    <property type="match status" value="1"/>
</dbReference>
<proteinExistence type="predicted"/>
<dbReference type="InterPro" id="IPR001036">
    <property type="entry name" value="Acrflvin-R"/>
</dbReference>
<sequence length="232" mass="24787">LVKSMLPSDAQSPKAIKMDPNSMPIISFSVAGNDMVRLKKITDDTIKPRLDRIDGVASVVVNGGKEREIKVKLDPAKTESYGLSISQVIQSLAGDNISGTAGTGERGSREMSIRVLGEYTSLESINNVRISIPGTGNTVALGDIAVIEDSFKKDMSYTFVNGEPSLGIDIMKASDGNTVQIAKKVHQEVAQLNKILPAGVQIDTVLDTAKFIQDSIDNITRHGLLGAAFAFI</sequence>
<protein>
    <submittedName>
        <fullName evidence="1">Multidrug ABC transporter</fullName>
    </submittedName>
</protein>
<feature type="non-terminal residue" evidence="1">
    <location>
        <position position="232"/>
    </location>
</feature>
<dbReference type="InterPro" id="IPR027463">
    <property type="entry name" value="AcrB_DN_DC_subdom"/>
</dbReference>
<dbReference type="GO" id="GO:0005886">
    <property type="term" value="C:plasma membrane"/>
    <property type="evidence" value="ECO:0007669"/>
    <property type="project" value="TreeGrafter"/>
</dbReference>
<dbReference type="Proteomes" id="UP000263273">
    <property type="component" value="Unassembled WGS sequence"/>
</dbReference>
<dbReference type="EMBL" id="DNZF01000196">
    <property type="protein sequence ID" value="HBK54055.1"/>
    <property type="molecule type" value="Genomic_DNA"/>
</dbReference>
<evidence type="ECO:0000313" key="1">
    <source>
        <dbReference type="EMBL" id="HBK54055.1"/>
    </source>
</evidence>
<accession>A0A354YXH2</accession>
<dbReference type="Gene3D" id="1.20.1640.10">
    <property type="entry name" value="Multidrug efflux transporter AcrB transmembrane domain"/>
    <property type="match status" value="1"/>
</dbReference>
<organism evidence="1 2">
    <name type="scientific">Syntrophomonas wolfei</name>
    <dbReference type="NCBI Taxonomy" id="863"/>
    <lineage>
        <taxon>Bacteria</taxon>
        <taxon>Bacillati</taxon>
        <taxon>Bacillota</taxon>
        <taxon>Clostridia</taxon>
        <taxon>Eubacteriales</taxon>
        <taxon>Syntrophomonadaceae</taxon>
        <taxon>Syntrophomonas</taxon>
    </lineage>
</organism>
<dbReference type="AlphaFoldDB" id="A0A354YXH2"/>
<dbReference type="GO" id="GO:0042910">
    <property type="term" value="F:xenobiotic transmembrane transporter activity"/>
    <property type="evidence" value="ECO:0007669"/>
    <property type="project" value="TreeGrafter"/>
</dbReference>